<feature type="transmembrane region" description="Helical" evidence="6">
    <location>
        <begin position="760"/>
        <end position="782"/>
    </location>
</feature>
<evidence type="ECO:0000313" key="9">
    <source>
        <dbReference type="Proteomes" id="UP000319828"/>
    </source>
</evidence>
<comment type="caution">
    <text evidence="8">The sequence shown here is derived from an EMBL/GenBank/DDBJ whole genome shotgun (WGS) entry which is preliminary data.</text>
</comment>
<dbReference type="GO" id="GO:0005886">
    <property type="term" value="C:plasma membrane"/>
    <property type="evidence" value="ECO:0007669"/>
    <property type="project" value="UniProtKB-SubCell"/>
</dbReference>
<organism evidence="8 9">
    <name type="scientific">Vibrio algivorus</name>
    <dbReference type="NCBI Taxonomy" id="1667024"/>
    <lineage>
        <taxon>Bacteria</taxon>
        <taxon>Pseudomonadati</taxon>
        <taxon>Pseudomonadota</taxon>
        <taxon>Gammaproteobacteria</taxon>
        <taxon>Vibrionales</taxon>
        <taxon>Vibrionaceae</taxon>
        <taxon>Vibrio</taxon>
    </lineage>
</organism>
<sequence length="792" mass="87276">MIKRLIQHDQQKLRALIWLVIMLILAVVLLTQLLGRSLPVETNIMALLPKNQQDPSAQIAFDRVASSMSDKVIFLVSSPYQDKAQQAAQQFEARLKQFPLFKQVDGKLAQDAQQAWGRFFFPYRFQLLTPTQQQRLANSPQSQTQYVIQSVYSPFSGVSGNELNSDPFLLFRDYLKQLTAHSGNFRLSNGYLTTDYQDQHYVLISADLNGSAYSMALQDQLAELSQLEDDLKQKFKQDQINVIHTGVIFYAAHGTQSAKSEISTIGVGSLVGVILLILLVYRSMMPLSLALLSISCGLVAAFVITVLIFGKVHLFSLVFGASLIGVSIDYAFHYLTDRLAAGSRWNASQGLKHILVAITLGLITSLIGYLGMLIAPFPGLQQLALFSAIGLFSAYATVVCWYPILAATPSVDRALPFRKILTLWLSLWQQPKVRIIIPSVFAIAAGVGLYHAHYNDDIRQLQAMPVNLKQQEQTIKTISGIQNDQQMLLVQAQNNDQLLDKLQTISNQLELQIQAGNLGGYQSISQFIASPQQQEHNFALTQSLYQSQSQALSQALKLKQTPKLDSGFKAITIEQFLNSPISNPVRFMWLGEIDGQSSAVITLNGVQNNQEIEAFAGQQSNVSYLNKTQEISQLFGLYRQHVTQLLVLASLVILLVVSLRYGFTQGIRIVLPPMIAGTVGIAVTVLTGSALNLFNLLALILVLGIGIDYTLFFAEQSRSQASSDAHLALKRNSTLLAISLSALTTILSFGLLALSETQAIHSFGITVLFGIIISWLLAPLAMKPPATISKES</sequence>
<evidence type="ECO:0000256" key="1">
    <source>
        <dbReference type="ARBA" id="ARBA00004651"/>
    </source>
</evidence>
<dbReference type="AlphaFoldDB" id="A0A557PD37"/>
<comment type="subcellular location">
    <subcellularLocation>
        <location evidence="1">Cell membrane</location>
        <topology evidence="1">Multi-pass membrane protein</topology>
    </subcellularLocation>
</comment>
<feature type="transmembrane region" description="Helical" evidence="6">
    <location>
        <begin position="693"/>
        <end position="714"/>
    </location>
</feature>
<feature type="transmembrane region" description="Helical" evidence="6">
    <location>
        <begin position="15"/>
        <end position="35"/>
    </location>
</feature>
<evidence type="ECO:0000256" key="5">
    <source>
        <dbReference type="ARBA" id="ARBA00023136"/>
    </source>
</evidence>
<dbReference type="PROSITE" id="PS50156">
    <property type="entry name" value="SSD"/>
    <property type="match status" value="1"/>
</dbReference>
<feature type="transmembrane region" description="Helical" evidence="6">
    <location>
        <begin position="669"/>
        <end position="687"/>
    </location>
</feature>
<dbReference type="SUPFAM" id="SSF82866">
    <property type="entry name" value="Multidrug efflux transporter AcrB transmembrane domain"/>
    <property type="match status" value="2"/>
</dbReference>
<evidence type="ECO:0000256" key="6">
    <source>
        <dbReference type="SAM" id="Phobius"/>
    </source>
</evidence>
<feature type="transmembrane region" description="Helical" evidence="6">
    <location>
        <begin position="435"/>
        <end position="454"/>
    </location>
</feature>
<dbReference type="Pfam" id="PF03176">
    <property type="entry name" value="MMPL"/>
    <property type="match status" value="2"/>
</dbReference>
<feature type="transmembrane region" description="Helical" evidence="6">
    <location>
        <begin position="262"/>
        <end position="281"/>
    </location>
</feature>
<evidence type="ECO:0000256" key="3">
    <source>
        <dbReference type="ARBA" id="ARBA00022692"/>
    </source>
</evidence>
<keyword evidence="4 6" id="KW-1133">Transmembrane helix</keyword>
<proteinExistence type="predicted"/>
<dbReference type="PANTHER" id="PTHR33406:SF13">
    <property type="entry name" value="MEMBRANE PROTEIN YDFJ"/>
    <property type="match status" value="1"/>
</dbReference>
<dbReference type="RefSeq" id="WP_144387562.1">
    <property type="nucleotide sequence ID" value="NZ_VMKJ01000005.1"/>
</dbReference>
<dbReference type="InterPro" id="IPR050545">
    <property type="entry name" value="Mycobact_MmpL"/>
</dbReference>
<reference evidence="8 9" key="1">
    <citation type="submission" date="2019-07" db="EMBL/GenBank/DDBJ databases">
        <title>The draft genome sequence of Vibrio algivorus M1486.</title>
        <authorList>
            <person name="Meng X."/>
        </authorList>
    </citation>
    <scope>NUCLEOTIDE SEQUENCE [LARGE SCALE GENOMIC DNA]</scope>
    <source>
        <strain evidence="8 9">M1486</strain>
    </source>
</reference>
<dbReference type="Gene3D" id="1.20.1640.10">
    <property type="entry name" value="Multidrug efflux transporter AcrB transmembrane domain"/>
    <property type="match status" value="2"/>
</dbReference>
<keyword evidence="2" id="KW-1003">Cell membrane</keyword>
<evidence type="ECO:0000259" key="7">
    <source>
        <dbReference type="PROSITE" id="PS50156"/>
    </source>
</evidence>
<accession>A0A557PD37</accession>
<dbReference type="EMBL" id="VMKJ01000005">
    <property type="protein sequence ID" value="TVO38547.1"/>
    <property type="molecule type" value="Genomic_DNA"/>
</dbReference>
<gene>
    <name evidence="8" type="ORF">FOF44_04230</name>
</gene>
<keyword evidence="5 6" id="KW-0472">Membrane</keyword>
<dbReference type="Proteomes" id="UP000319828">
    <property type="component" value="Unassembled WGS sequence"/>
</dbReference>
<feature type="transmembrane region" description="Helical" evidence="6">
    <location>
        <begin position="383"/>
        <end position="405"/>
    </location>
</feature>
<feature type="domain" description="SSD" evidence="7">
    <location>
        <begin position="701"/>
        <end position="788"/>
    </location>
</feature>
<evidence type="ECO:0000313" key="8">
    <source>
        <dbReference type="EMBL" id="TVO38547.1"/>
    </source>
</evidence>
<feature type="transmembrane region" description="Helical" evidence="6">
    <location>
        <begin position="735"/>
        <end position="754"/>
    </location>
</feature>
<feature type="transmembrane region" description="Helical" evidence="6">
    <location>
        <begin position="353"/>
        <end position="377"/>
    </location>
</feature>
<dbReference type="PANTHER" id="PTHR33406">
    <property type="entry name" value="MEMBRANE PROTEIN MJ1562-RELATED"/>
    <property type="match status" value="1"/>
</dbReference>
<protein>
    <submittedName>
        <fullName evidence="8">MMPL family transporter</fullName>
    </submittedName>
</protein>
<feature type="transmembrane region" description="Helical" evidence="6">
    <location>
        <begin position="288"/>
        <end position="308"/>
    </location>
</feature>
<keyword evidence="3 6" id="KW-0812">Transmembrane</keyword>
<name>A0A557PD37_9VIBR</name>
<evidence type="ECO:0000256" key="4">
    <source>
        <dbReference type="ARBA" id="ARBA00022989"/>
    </source>
</evidence>
<dbReference type="OrthoDB" id="9780358at2"/>
<dbReference type="InterPro" id="IPR000731">
    <property type="entry name" value="SSD"/>
</dbReference>
<dbReference type="InterPro" id="IPR004869">
    <property type="entry name" value="MMPL_dom"/>
</dbReference>
<evidence type="ECO:0000256" key="2">
    <source>
        <dbReference type="ARBA" id="ARBA00022475"/>
    </source>
</evidence>
<feature type="transmembrane region" description="Helical" evidence="6">
    <location>
        <begin position="642"/>
        <end position="662"/>
    </location>
</feature>